<feature type="domain" description="DUF4592" evidence="2">
    <location>
        <begin position="200"/>
        <end position="241"/>
    </location>
</feature>
<dbReference type="InterPro" id="IPR026713">
    <property type="entry name" value="CRACD-like"/>
</dbReference>
<reference evidence="3" key="1">
    <citation type="submission" date="2025-08" db="UniProtKB">
        <authorList>
            <consortium name="Ensembl"/>
        </authorList>
    </citation>
    <scope>IDENTIFICATION</scope>
</reference>
<feature type="region of interest" description="Disordered" evidence="1">
    <location>
        <begin position="921"/>
        <end position="1076"/>
    </location>
</feature>
<feature type="region of interest" description="Disordered" evidence="1">
    <location>
        <begin position="692"/>
        <end position="909"/>
    </location>
</feature>
<feature type="compositionally biased region" description="Basic and acidic residues" evidence="1">
    <location>
        <begin position="962"/>
        <end position="978"/>
    </location>
</feature>
<evidence type="ECO:0000313" key="3">
    <source>
        <dbReference type="Ensembl" id="ENSLBEP00000018392.1"/>
    </source>
</evidence>
<name>A0A3Q3FGH0_9LABR</name>
<evidence type="ECO:0000313" key="4">
    <source>
        <dbReference type="Proteomes" id="UP000261660"/>
    </source>
</evidence>
<dbReference type="AlphaFoldDB" id="A0A3Q3FGH0"/>
<organism evidence="3 4">
    <name type="scientific">Labrus bergylta</name>
    <name type="common">ballan wrasse</name>
    <dbReference type="NCBI Taxonomy" id="56723"/>
    <lineage>
        <taxon>Eukaryota</taxon>
        <taxon>Metazoa</taxon>
        <taxon>Chordata</taxon>
        <taxon>Craniata</taxon>
        <taxon>Vertebrata</taxon>
        <taxon>Euteleostomi</taxon>
        <taxon>Actinopterygii</taxon>
        <taxon>Neopterygii</taxon>
        <taxon>Teleostei</taxon>
        <taxon>Neoteleostei</taxon>
        <taxon>Acanthomorphata</taxon>
        <taxon>Eupercaria</taxon>
        <taxon>Labriformes</taxon>
        <taxon>Labridae</taxon>
        <taxon>Labrus</taxon>
    </lineage>
</organism>
<feature type="compositionally biased region" description="Low complexity" evidence="1">
    <location>
        <begin position="878"/>
        <end position="892"/>
    </location>
</feature>
<feature type="region of interest" description="Disordered" evidence="1">
    <location>
        <begin position="445"/>
        <end position="631"/>
    </location>
</feature>
<dbReference type="PANTHER" id="PTHR47743:SF2">
    <property type="entry name" value="ACROSOMAL PROTEIN KIAA1210"/>
    <property type="match status" value="1"/>
</dbReference>
<feature type="compositionally biased region" description="Basic and acidic residues" evidence="1">
    <location>
        <begin position="520"/>
        <end position="532"/>
    </location>
</feature>
<accession>A0A3Q3FGH0</accession>
<dbReference type="Ensembl" id="ENSLBET00000019417.1">
    <property type="protein sequence ID" value="ENSLBEP00000018392.1"/>
    <property type="gene ID" value="ENSLBEG00000014153.1"/>
</dbReference>
<sequence length="1195" mass="131109">MSWLQALRDEFTLRPFEIEQTQSGCISMASGHQDVTTNQDPAEVMEELSGKKKSKFQMFKNFFARKKKKELPASGADVGLRASQSSENVSKASEKNTLTRSERDKGSGSKISLGSKALSHDSVFVSDSSEANEPLGASQDSIHVKVKSLQLQLKQAIRLGSPPSLMCVKKTEDTGTMSEDDGLPCSPPEYRTLHTVMLSCAASSRAVSPLVVPGDFSQPASSYGCLDNSAAKHKLGLRHKACYRRKPLIRLDVKADGESVVKQILNASRKLEQHVTTEVVHGDELKPQLQREDEDNEEGGQTQPLLTYKEDCDKGEDESELKHISVDMDSSPCPDPCLLVEKAPDVQPIPSDKLGLAASSLDSPRAMTPSCVREFLPDPPGIPHRAEEVKSNLSLTGEEDTDQQNSEEEVLLLEEVLDTLKTPLPSSSLGNHTEGIVVELKKGVNVKEREDGEKAQELKEERGEPVVYQADPAGSLKPDQTTTEEEDVSTLSRNTRSCQDVQSEAMLNDKEEAAEEKEEDLIVEKLSQHCPEEEGEYEEGEEVQPEEQNDMITDNRINQAQEERGVEPEESEGGEDTFKLEKSPEVEEGRRDNRKEGVEEVEVNKDTTEEDETKEDERQGSEEVTEVLPDAAVEEVEITNAMQNMDEGEDMVVEDDTVLAAQVRNKNELPLELADQAIVDEIESCVEESVIGEEREVEGDHLKPNAEVKEEDVEPNKPGSDPTEQDVEQEGVKVSTKNMMQMEHEKTEAAEQSQTFSKASFSFPEPQHETQSQESGTSTTSNTGRTMLHIHRLSPSSEETSDCKQDSEVPSCATAFPKKEPDDTVKKVKEETPLSPHDVAPPAASEEETVKKPSSGSYQTKFHFPSLSVEGAKDNLTPPSSASVCAPAAPASTEPVPALLKGNNNNPFGVWLRKTPVLHRFSSEEQNSQHSFEAPAQPYSSQTDLTQPISAKPPSNKPALPKKPDLHGDRGAKIKHISDPASTPGVSSEPDSPSWISVAIQKQKIYKDNSLNETTVKKEEPEMKNSNNSKTAESTDKEMNNPIESVDKEVRRAVSPSALMSPQPSKSQSYGLSNPVHLKPHVPVTFNKLPQSSFSAPSQVHVHQKSVPCASLPPLSNVSTYSKTPDPMGSTLISPPFSSRNAPEKSSSRASGLSNQIPSSHRFLPPPAFTQDEPPWMALAKKKAKAWSEMPQIVQ</sequence>
<protein>
    <submittedName>
        <fullName evidence="3">Acrosomal protein KIAA1210-like</fullName>
    </submittedName>
</protein>
<feature type="compositionally biased region" description="Polar residues" evidence="1">
    <location>
        <begin position="1131"/>
        <end position="1141"/>
    </location>
</feature>
<feature type="compositionally biased region" description="Polar residues" evidence="1">
    <location>
        <begin position="1148"/>
        <end position="1159"/>
    </location>
</feature>
<dbReference type="InterPro" id="IPR028030">
    <property type="entry name" value="DUF4592"/>
</dbReference>
<feature type="compositionally biased region" description="Polar residues" evidence="1">
    <location>
        <begin position="938"/>
        <end position="949"/>
    </location>
</feature>
<feature type="region of interest" description="Disordered" evidence="1">
    <location>
        <begin position="73"/>
        <end position="114"/>
    </location>
</feature>
<feature type="compositionally biased region" description="Basic and acidic residues" evidence="1">
    <location>
        <begin position="576"/>
        <end position="607"/>
    </location>
</feature>
<evidence type="ECO:0000256" key="1">
    <source>
        <dbReference type="SAM" id="MobiDB-lite"/>
    </source>
</evidence>
<feature type="compositionally biased region" description="Polar residues" evidence="1">
    <location>
        <begin position="1114"/>
        <end position="1123"/>
    </location>
</feature>
<feature type="region of interest" description="Disordered" evidence="1">
    <location>
        <begin position="1090"/>
        <end position="1174"/>
    </location>
</feature>
<feature type="compositionally biased region" description="Polar residues" evidence="1">
    <location>
        <begin position="1058"/>
        <end position="1072"/>
    </location>
</feature>
<feature type="compositionally biased region" description="Polar residues" evidence="1">
    <location>
        <begin position="980"/>
        <end position="995"/>
    </location>
</feature>
<feature type="compositionally biased region" description="Basic and acidic residues" evidence="1">
    <location>
        <begin position="1033"/>
        <end position="1052"/>
    </location>
</feature>
<feature type="compositionally biased region" description="Low complexity" evidence="1">
    <location>
        <begin position="769"/>
        <end position="786"/>
    </location>
</feature>
<keyword evidence="4" id="KW-1185">Reference proteome</keyword>
<feature type="compositionally biased region" description="Polar residues" evidence="1">
    <location>
        <begin position="750"/>
        <end position="760"/>
    </location>
</feature>
<dbReference type="Pfam" id="PF15262">
    <property type="entry name" value="DUF4592"/>
    <property type="match status" value="2"/>
</dbReference>
<feature type="compositionally biased region" description="Basic and acidic residues" evidence="1">
    <location>
        <begin position="692"/>
        <end position="708"/>
    </location>
</feature>
<dbReference type="Proteomes" id="UP000261660">
    <property type="component" value="Unplaced"/>
</dbReference>
<feature type="compositionally biased region" description="Acidic residues" evidence="1">
    <location>
        <begin position="533"/>
        <end position="549"/>
    </location>
</feature>
<feature type="region of interest" description="Disordered" evidence="1">
    <location>
        <begin position="277"/>
        <end position="306"/>
    </location>
</feature>
<feature type="compositionally biased region" description="Basic and acidic residues" evidence="1">
    <location>
        <begin position="277"/>
        <end position="291"/>
    </location>
</feature>
<feature type="compositionally biased region" description="Polar residues" evidence="1">
    <location>
        <begin position="82"/>
        <end position="99"/>
    </location>
</feature>
<feature type="compositionally biased region" description="Polar residues" evidence="1">
    <location>
        <begin position="489"/>
        <end position="502"/>
    </location>
</feature>
<feature type="compositionally biased region" description="Basic and acidic residues" evidence="1">
    <location>
        <begin position="445"/>
        <end position="464"/>
    </location>
</feature>
<reference evidence="3" key="2">
    <citation type="submission" date="2025-09" db="UniProtKB">
        <authorList>
            <consortium name="Ensembl"/>
        </authorList>
    </citation>
    <scope>IDENTIFICATION</scope>
</reference>
<feature type="compositionally biased region" description="Basic and acidic residues" evidence="1">
    <location>
        <begin position="817"/>
        <end position="832"/>
    </location>
</feature>
<feature type="domain" description="DUF4592" evidence="2">
    <location>
        <begin position="155"/>
        <end position="199"/>
    </location>
</feature>
<dbReference type="GeneTree" id="ENSGT00940000163031"/>
<feature type="compositionally biased region" description="Polar residues" evidence="1">
    <location>
        <begin position="550"/>
        <end position="560"/>
    </location>
</feature>
<dbReference type="PANTHER" id="PTHR47743">
    <property type="entry name" value="KIAA1210 / KIAA1211 FAMILY MEMBER"/>
    <property type="match status" value="1"/>
</dbReference>
<proteinExistence type="predicted"/>
<evidence type="ECO:0000259" key="2">
    <source>
        <dbReference type="Pfam" id="PF15262"/>
    </source>
</evidence>